<evidence type="ECO:0000256" key="4">
    <source>
        <dbReference type="ARBA" id="ARBA00007947"/>
    </source>
</evidence>
<dbReference type="GO" id="GO:0071555">
    <property type="term" value="P:cell wall organization"/>
    <property type="evidence" value="ECO:0007669"/>
    <property type="project" value="UniProtKB-KW"/>
</dbReference>
<comment type="similarity">
    <text evidence="4">In the N-terminal section; belongs to the N-acetylglucosamine-1-phosphate uridyltransferase family.</text>
</comment>
<accession>X0WFC8</accession>
<protein>
    <recommendedName>
        <fullName evidence="5">UDP-N-acetylglucosamine diphosphorylase</fullName>
        <ecNumber evidence="5">2.7.7.23</ecNumber>
    </recommendedName>
</protein>
<dbReference type="GO" id="GO:0005737">
    <property type="term" value="C:cytoplasm"/>
    <property type="evidence" value="ECO:0007669"/>
    <property type="project" value="UniProtKB-SubCell"/>
</dbReference>
<feature type="non-terminal residue" evidence="16">
    <location>
        <position position="1"/>
    </location>
</feature>
<dbReference type="InterPro" id="IPR018357">
    <property type="entry name" value="Hexapep_transf_CS"/>
</dbReference>
<evidence type="ECO:0000256" key="6">
    <source>
        <dbReference type="ARBA" id="ARBA00022490"/>
    </source>
</evidence>
<evidence type="ECO:0000256" key="14">
    <source>
        <dbReference type="ARBA" id="ARBA00023316"/>
    </source>
</evidence>
<evidence type="ECO:0000256" key="1">
    <source>
        <dbReference type="ARBA" id="ARBA00001946"/>
    </source>
</evidence>
<comment type="catalytic activity">
    <reaction evidence="15">
        <text>N-acetyl-alpha-D-glucosamine 1-phosphate + UTP + H(+) = UDP-N-acetyl-alpha-D-glucosamine + diphosphate</text>
        <dbReference type="Rhea" id="RHEA:13509"/>
        <dbReference type="ChEBI" id="CHEBI:15378"/>
        <dbReference type="ChEBI" id="CHEBI:33019"/>
        <dbReference type="ChEBI" id="CHEBI:46398"/>
        <dbReference type="ChEBI" id="CHEBI:57705"/>
        <dbReference type="ChEBI" id="CHEBI:57776"/>
        <dbReference type="EC" id="2.7.7.23"/>
    </reaction>
</comment>
<evidence type="ECO:0000256" key="11">
    <source>
        <dbReference type="ARBA" id="ARBA00022960"/>
    </source>
</evidence>
<dbReference type="GO" id="GO:0008360">
    <property type="term" value="P:regulation of cell shape"/>
    <property type="evidence" value="ECO:0007669"/>
    <property type="project" value="UniProtKB-KW"/>
</dbReference>
<evidence type="ECO:0000256" key="7">
    <source>
        <dbReference type="ARBA" id="ARBA00022679"/>
    </source>
</evidence>
<organism evidence="16">
    <name type="scientific">marine sediment metagenome</name>
    <dbReference type="NCBI Taxonomy" id="412755"/>
    <lineage>
        <taxon>unclassified sequences</taxon>
        <taxon>metagenomes</taxon>
        <taxon>ecological metagenomes</taxon>
    </lineage>
</organism>
<dbReference type="GO" id="GO:0003977">
    <property type="term" value="F:UDP-N-acetylglucosamine diphosphorylase activity"/>
    <property type="evidence" value="ECO:0007669"/>
    <property type="project" value="UniProtKB-EC"/>
</dbReference>
<evidence type="ECO:0000256" key="10">
    <source>
        <dbReference type="ARBA" id="ARBA00022842"/>
    </source>
</evidence>
<dbReference type="PANTHER" id="PTHR43584:SF3">
    <property type="entry name" value="BIFUNCTIONAL PROTEIN GLMU"/>
    <property type="match status" value="1"/>
</dbReference>
<sequence>SQLTDTIVGHGSVINSSVITGAEIGAENNIGPNSYMRPDTKTGQRVKIGAFCEVKKSIIEDGSKVPHLSYIGDTEIGKGVNIGASSVTVNYNGFSKSRTIIEDDVFIGSDTMLIAPVRIGRGAIIAAGSVITRDVGENVMAIERSKQKNIKNGAVKYKNRKNKGQEK</sequence>
<dbReference type="SUPFAM" id="SSF51161">
    <property type="entry name" value="Trimeric LpxA-like enzymes"/>
    <property type="match status" value="1"/>
</dbReference>
<dbReference type="PROSITE" id="PS00101">
    <property type="entry name" value="HEXAPEP_TRANSFERASES"/>
    <property type="match status" value="1"/>
</dbReference>
<evidence type="ECO:0000256" key="3">
    <source>
        <dbReference type="ARBA" id="ARBA00007707"/>
    </source>
</evidence>
<evidence type="ECO:0000256" key="12">
    <source>
        <dbReference type="ARBA" id="ARBA00022984"/>
    </source>
</evidence>
<keyword evidence="11" id="KW-0133">Cell shape</keyword>
<dbReference type="PANTHER" id="PTHR43584">
    <property type="entry name" value="NUCLEOTIDYL TRANSFERASE"/>
    <property type="match status" value="1"/>
</dbReference>
<dbReference type="EC" id="2.7.7.23" evidence="5"/>
<dbReference type="Pfam" id="PF00132">
    <property type="entry name" value="Hexapep"/>
    <property type="match status" value="1"/>
</dbReference>
<comment type="similarity">
    <text evidence="3">In the C-terminal section; belongs to the transferase hexapeptide repeat family.</text>
</comment>
<evidence type="ECO:0000256" key="13">
    <source>
        <dbReference type="ARBA" id="ARBA00023315"/>
    </source>
</evidence>
<comment type="caution">
    <text evidence="16">The sequence shown here is derived from an EMBL/GenBank/DDBJ whole genome shotgun (WGS) entry which is preliminary data.</text>
</comment>
<dbReference type="InterPro" id="IPR011004">
    <property type="entry name" value="Trimer_LpxA-like_sf"/>
</dbReference>
<keyword evidence="6" id="KW-0963">Cytoplasm</keyword>
<keyword evidence="12" id="KW-0573">Peptidoglycan synthesis</keyword>
<keyword evidence="7" id="KW-0808">Transferase</keyword>
<dbReference type="InterPro" id="IPR001451">
    <property type="entry name" value="Hexapep"/>
</dbReference>
<evidence type="ECO:0000256" key="5">
    <source>
        <dbReference type="ARBA" id="ARBA00012457"/>
    </source>
</evidence>
<comment type="cofactor">
    <cofactor evidence="1">
        <name>Mg(2+)</name>
        <dbReference type="ChEBI" id="CHEBI:18420"/>
    </cofactor>
</comment>
<dbReference type="AlphaFoldDB" id="X0WFC8"/>
<dbReference type="Gene3D" id="2.160.10.10">
    <property type="entry name" value="Hexapeptide repeat proteins"/>
    <property type="match status" value="1"/>
</dbReference>
<keyword evidence="14" id="KW-0961">Cell wall biogenesis/degradation</keyword>
<evidence type="ECO:0000256" key="2">
    <source>
        <dbReference type="ARBA" id="ARBA00004496"/>
    </source>
</evidence>
<evidence type="ECO:0000256" key="8">
    <source>
        <dbReference type="ARBA" id="ARBA00022695"/>
    </source>
</evidence>
<proteinExistence type="inferred from homology"/>
<keyword evidence="10" id="KW-0460">Magnesium</keyword>
<dbReference type="GO" id="GO:0016746">
    <property type="term" value="F:acyltransferase activity"/>
    <property type="evidence" value="ECO:0007669"/>
    <property type="project" value="UniProtKB-KW"/>
</dbReference>
<dbReference type="GO" id="GO:0009252">
    <property type="term" value="P:peptidoglycan biosynthetic process"/>
    <property type="evidence" value="ECO:0007669"/>
    <property type="project" value="UniProtKB-KW"/>
</dbReference>
<comment type="subcellular location">
    <subcellularLocation>
        <location evidence="2">Cytoplasm</location>
    </subcellularLocation>
</comment>
<gene>
    <name evidence="16" type="ORF">S01H1_57021</name>
</gene>
<reference evidence="16" key="1">
    <citation type="journal article" date="2014" name="Front. Microbiol.">
        <title>High frequency of phylogenetically diverse reductive dehalogenase-homologous genes in deep subseafloor sedimentary metagenomes.</title>
        <authorList>
            <person name="Kawai M."/>
            <person name="Futagami T."/>
            <person name="Toyoda A."/>
            <person name="Takaki Y."/>
            <person name="Nishi S."/>
            <person name="Hori S."/>
            <person name="Arai W."/>
            <person name="Tsubouchi T."/>
            <person name="Morono Y."/>
            <person name="Uchiyama I."/>
            <person name="Ito T."/>
            <person name="Fujiyama A."/>
            <person name="Inagaki F."/>
            <person name="Takami H."/>
        </authorList>
    </citation>
    <scope>NUCLEOTIDE SEQUENCE</scope>
    <source>
        <strain evidence="16">Expedition CK06-06</strain>
    </source>
</reference>
<dbReference type="EMBL" id="BARS01037166">
    <property type="protein sequence ID" value="GAG23228.1"/>
    <property type="molecule type" value="Genomic_DNA"/>
</dbReference>
<keyword evidence="9" id="KW-0479">Metal-binding</keyword>
<keyword evidence="8" id="KW-0548">Nucleotidyltransferase</keyword>
<dbReference type="InterPro" id="IPR050065">
    <property type="entry name" value="GlmU-like"/>
</dbReference>
<keyword evidence="13" id="KW-0012">Acyltransferase</keyword>
<evidence type="ECO:0000313" key="16">
    <source>
        <dbReference type="EMBL" id="GAG23228.1"/>
    </source>
</evidence>
<dbReference type="GO" id="GO:0046872">
    <property type="term" value="F:metal ion binding"/>
    <property type="evidence" value="ECO:0007669"/>
    <property type="project" value="UniProtKB-KW"/>
</dbReference>
<name>X0WFC8_9ZZZZ</name>
<evidence type="ECO:0000256" key="15">
    <source>
        <dbReference type="ARBA" id="ARBA00048493"/>
    </source>
</evidence>
<evidence type="ECO:0000256" key="9">
    <source>
        <dbReference type="ARBA" id="ARBA00022723"/>
    </source>
</evidence>